<accession>A0A4Y2ABH7</accession>
<protein>
    <submittedName>
        <fullName evidence="1">Uncharacterized protein</fullName>
    </submittedName>
</protein>
<keyword evidence="2" id="KW-1185">Reference proteome</keyword>
<dbReference type="EMBL" id="BGPR01000010">
    <property type="protein sequence ID" value="GBL76625.1"/>
    <property type="molecule type" value="Genomic_DNA"/>
</dbReference>
<comment type="caution">
    <text evidence="1">The sequence shown here is derived from an EMBL/GenBank/DDBJ whole genome shotgun (WGS) entry which is preliminary data.</text>
</comment>
<organism evidence="1 2">
    <name type="scientific">Araneus ventricosus</name>
    <name type="common">Orbweaver spider</name>
    <name type="synonym">Epeira ventricosa</name>
    <dbReference type="NCBI Taxonomy" id="182803"/>
    <lineage>
        <taxon>Eukaryota</taxon>
        <taxon>Metazoa</taxon>
        <taxon>Ecdysozoa</taxon>
        <taxon>Arthropoda</taxon>
        <taxon>Chelicerata</taxon>
        <taxon>Arachnida</taxon>
        <taxon>Araneae</taxon>
        <taxon>Araneomorphae</taxon>
        <taxon>Entelegynae</taxon>
        <taxon>Araneoidea</taxon>
        <taxon>Araneidae</taxon>
        <taxon>Araneus</taxon>
    </lineage>
</organism>
<reference evidence="1 2" key="1">
    <citation type="journal article" date="2019" name="Sci. Rep.">
        <title>Orb-weaving spider Araneus ventricosus genome elucidates the spidroin gene catalogue.</title>
        <authorList>
            <person name="Kono N."/>
            <person name="Nakamura H."/>
            <person name="Ohtoshi R."/>
            <person name="Moran D.A.P."/>
            <person name="Shinohara A."/>
            <person name="Yoshida Y."/>
            <person name="Fujiwara M."/>
            <person name="Mori M."/>
            <person name="Tomita M."/>
            <person name="Arakawa K."/>
        </authorList>
    </citation>
    <scope>NUCLEOTIDE SEQUENCE [LARGE SCALE GENOMIC DNA]</scope>
</reference>
<gene>
    <name evidence="1" type="ORF">AVEN_53340_1</name>
</gene>
<evidence type="ECO:0000313" key="2">
    <source>
        <dbReference type="Proteomes" id="UP000499080"/>
    </source>
</evidence>
<proteinExistence type="predicted"/>
<dbReference type="Proteomes" id="UP000499080">
    <property type="component" value="Unassembled WGS sequence"/>
</dbReference>
<evidence type="ECO:0000313" key="1">
    <source>
        <dbReference type="EMBL" id="GBL76625.1"/>
    </source>
</evidence>
<name>A0A4Y2ABH7_ARAVE</name>
<sequence>MPRRVAALLCVRGGPYTILGRFTSFSGSSVYLDARRYGTFVKKITQWCYGLQRKHNIPKSKMRRHLLELNKHYEFGKPKGLTEEYLKTEKFTQRIVIQGVFVSFDTKVTT</sequence>
<dbReference type="AlphaFoldDB" id="A0A4Y2ABH7"/>